<dbReference type="InterPro" id="IPR000866">
    <property type="entry name" value="AhpC/TSA"/>
</dbReference>
<comment type="similarity">
    <text evidence="10">Belongs to the peroxiredoxin family. BCP/PrxQ subfamily.</text>
</comment>
<keyword evidence="16" id="KW-1185">Reference proteome</keyword>
<name>A0A4Q2M7K5_9MICO</name>
<evidence type="ECO:0000256" key="4">
    <source>
        <dbReference type="ARBA" id="ARBA00022559"/>
    </source>
</evidence>
<evidence type="ECO:0000259" key="14">
    <source>
        <dbReference type="PROSITE" id="PS51352"/>
    </source>
</evidence>
<dbReference type="EMBL" id="SDPM01000002">
    <property type="protein sequence ID" value="RXZ87297.1"/>
    <property type="molecule type" value="Genomic_DNA"/>
</dbReference>
<dbReference type="InterPro" id="IPR036249">
    <property type="entry name" value="Thioredoxin-like_sf"/>
</dbReference>
<dbReference type="InterPro" id="IPR013766">
    <property type="entry name" value="Thioredoxin_domain"/>
</dbReference>
<evidence type="ECO:0000256" key="5">
    <source>
        <dbReference type="ARBA" id="ARBA00022862"/>
    </source>
</evidence>
<evidence type="ECO:0000256" key="11">
    <source>
        <dbReference type="ARBA" id="ARBA00041373"/>
    </source>
</evidence>
<feature type="active site" description="Cysteine sulfenic acid (-SOH) intermediate; for peroxidase activity" evidence="13">
    <location>
        <position position="49"/>
    </location>
</feature>
<dbReference type="GO" id="GO:0045454">
    <property type="term" value="P:cell redox homeostasis"/>
    <property type="evidence" value="ECO:0007669"/>
    <property type="project" value="TreeGrafter"/>
</dbReference>
<comment type="function">
    <text evidence="1">Thiol-specific peroxidase that catalyzes the reduction of hydrogen peroxide and organic hydroperoxides to water and alcohols, respectively. Plays a role in cell protection against oxidative stress by detoxifying peroxides and as sensor of hydrogen peroxide-mediated signaling events.</text>
</comment>
<dbReference type="PROSITE" id="PS51352">
    <property type="entry name" value="THIOREDOXIN_2"/>
    <property type="match status" value="1"/>
</dbReference>
<dbReference type="NCBIfam" id="NF006960">
    <property type="entry name" value="PRK09437.1"/>
    <property type="match status" value="1"/>
</dbReference>
<dbReference type="SUPFAM" id="SSF52833">
    <property type="entry name" value="Thioredoxin-like"/>
    <property type="match status" value="1"/>
</dbReference>
<protein>
    <recommendedName>
        <fullName evidence="3">thioredoxin-dependent peroxiredoxin</fullName>
        <ecNumber evidence="3">1.11.1.24</ecNumber>
    </recommendedName>
    <alternativeName>
        <fullName evidence="11">Bacterioferritin comigratory protein</fullName>
    </alternativeName>
    <alternativeName>
        <fullName evidence="9">Thioredoxin peroxidase</fullName>
    </alternativeName>
</protein>
<comment type="caution">
    <text evidence="15">The sequence shown here is derived from an EMBL/GenBank/DDBJ whole genome shotgun (WGS) entry which is preliminary data.</text>
</comment>
<dbReference type="GO" id="GO:0034599">
    <property type="term" value="P:cellular response to oxidative stress"/>
    <property type="evidence" value="ECO:0007669"/>
    <property type="project" value="TreeGrafter"/>
</dbReference>
<dbReference type="PIRSF" id="PIRSF000239">
    <property type="entry name" value="AHPC"/>
    <property type="match status" value="1"/>
</dbReference>
<comment type="subunit">
    <text evidence="2">Monomer.</text>
</comment>
<accession>A0A4Q2M7K5</accession>
<organism evidence="15 16">
    <name type="scientific">Agromyces atrinae</name>
    <dbReference type="NCBI Taxonomy" id="592376"/>
    <lineage>
        <taxon>Bacteria</taxon>
        <taxon>Bacillati</taxon>
        <taxon>Actinomycetota</taxon>
        <taxon>Actinomycetes</taxon>
        <taxon>Micrococcales</taxon>
        <taxon>Microbacteriaceae</taxon>
        <taxon>Agromyces</taxon>
    </lineage>
</organism>
<proteinExistence type="inferred from homology"/>
<dbReference type="GO" id="GO:0008379">
    <property type="term" value="F:thioredoxin peroxidase activity"/>
    <property type="evidence" value="ECO:0007669"/>
    <property type="project" value="TreeGrafter"/>
</dbReference>
<dbReference type="CDD" id="cd03017">
    <property type="entry name" value="PRX_BCP"/>
    <property type="match status" value="1"/>
</dbReference>
<dbReference type="GO" id="GO:0005737">
    <property type="term" value="C:cytoplasm"/>
    <property type="evidence" value="ECO:0007669"/>
    <property type="project" value="TreeGrafter"/>
</dbReference>
<keyword evidence="5" id="KW-0049">Antioxidant</keyword>
<reference evidence="15 16" key="1">
    <citation type="submission" date="2019-01" db="EMBL/GenBank/DDBJ databases">
        <title>Agromyces.</title>
        <authorList>
            <person name="Li J."/>
        </authorList>
    </citation>
    <scope>NUCLEOTIDE SEQUENCE [LARGE SCALE GENOMIC DNA]</scope>
    <source>
        <strain evidence="15 16">DSM 23870</strain>
    </source>
</reference>
<dbReference type="Proteomes" id="UP000292686">
    <property type="component" value="Unassembled WGS sequence"/>
</dbReference>
<evidence type="ECO:0000256" key="2">
    <source>
        <dbReference type="ARBA" id="ARBA00011245"/>
    </source>
</evidence>
<dbReference type="InterPro" id="IPR024706">
    <property type="entry name" value="Peroxiredoxin_AhpC-typ"/>
</dbReference>
<dbReference type="FunFam" id="3.40.30.10:FF:000007">
    <property type="entry name" value="Thioredoxin-dependent thiol peroxidase"/>
    <property type="match status" value="1"/>
</dbReference>
<dbReference type="EC" id="1.11.1.24" evidence="3"/>
<evidence type="ECO:0000256" key="7">
    <source>
        <dbReference type="ARBA" id="ARBA00023157"/>
    </source>
</evidence>
<feature type="domain" description="Thioredoxin" evidence="14">
    <location>
        <begin position="7"/>
        <end position="160"/>
    </location>
</feature>
<comment type="catalytic activity">
    <reaction evidence="12">
        <text>a hydroperoxide + [thioredoxin]-dithiol = an alcohol + [thioredoxin]-disulfide + H2O</text>
        <dbReference type="Rhea" id="RHEA:62620"/>
        <dbReference type="Rhea" id="RHEA-COMP:10698"/>
        <dbReference type="Rhea" id="RHEA-COMP:10700"/>
        <dbReference type="ChEBI" id="CHEBI:15377"/>
        <dbReference type="ChEBI" id="CHEBI:29950"/>
        <dbReference type="ChEBI" id="CHEBI:30879"/>
        <dbReference type="ChEBI" id="CHEBI:35924"/>
        <dbReference type="ChEBI" id="CHEBI:50058"/>
        <dbReference type="EC" id="1.11.1.24"/>
    </reaction>
</comment>
<evidence type="ECO:0000256" key="1">
    <source>
        <dbReference type="ARBA" id="ARBA00003330"/>
    </source>
</evidence>
<keyword evidence="4 15" id="KW-0575">Peroxidase</keyword>
<sequence length="160" mass="17680">MVTDSRLAVGDTAPLFRLDDQDGNPVSLADLRGDKVILYFYPAALTPACTEQTCDFRDSLASLGAHGYRVLGISKDDVATLKQFQEAEHVTFPLLSDEDLTVHRAYATWGEKNLYGKITVGTLRTTFVIDEDGVITHTFYNTKAKNHVAMLRKKLGLVDA</sequence>
<dbReference type="AlphaFoldDB" id="A0A4Q2M7K5"/>
<evidence type="ECO:0000256" key="13">
    <source>
        <dbReference type="PIRSR" id="PIRSR000239-1"/>
    </source>
</evidence>
<evidence type="ECO:0000256" key="10">
    <source>
        <dbReference type="ARBA" id="ARBA00038489"/>
    </source>
</evidence>
<dbReference type="PANTHER" id="PTHR42801">
    <property type="entry name" value="THIOREDOXIN-DEPENDENT PEROXIDE REDUCTASE"/>
    <property type="match status" value="1"/>
</dbReference>
<dbReference type="Gene3D" id="3.40.30.10">
    <property type="entry name" value="Glutaredoxin"/>
    <property type="match status" value="1"/>
</dbReference>
<evidence type="ECO:0000313" key="15">
    <source>
        <dbReference type="EMBL" id="RXZ87297.1"/>
    </source>
</evidence>
<gene>
    <name evidence="15" type="ORF">ESP50_05085</name>
</gene>
<evidence type="ECO:0000256" key="8">
    <source>
        <dbReference type="ARBA" id="ARBA00023284"/>
    </source>
</evidence>
<evidence type="ECO:0000256" key="3">
    <source>
        <dbReference type="ARBA" id="ARBA00013017"/>
    </source>
</evidence>
<keyword evidence="7" id="KW-1015">Disulfide bond</keyword>
<evidence type="ECO:0000256" key="12">
    <source>
        <dbReference type="ARBA" id="ARBA00049091"/>
    </source>
</evidence>
<dbReference type="OrthoDB" id="9812811at2"/>
<evidence type="ECO:0000256" key="6">
    <source>
        <dbReference type="ARBA" id="ARBA00023002"/>
    </source>
</evidence>
<dbReference type="InterPro" id="IPR050924">
    <property type="entry name" value="Peroxiredoxin_BCP/PrxQ"/>
</dbReference>
<evidence type="ECO:0000313" key="16">
    <source>
        <dbReference type="Proteomes" id="UP000292686"/>
    </source>
</evidence>
<dbReference type="Pfam" id="PF00578">
    <property type="entry name" value="AhpC-TSA"/>
    <property type="match status" value="1"/>
</dbReference>
<dbReference type="PANTHER" id="PTHR42801:SF4">
    <property type="entry name" value="AHPC_TSA FAMILY PROTEIN"/>
    <property type="match status" value="1"/>
</dbReference>
<evidence type="ECO:0000256" key="9">
    <source>
        <dbReference type="ARBA" id="ARBA00032824"/>
    </source>
</evidence>
<keyword evidence="8" id="KW-0676">Redox-active center</keyword>
<dbReference type="RefSeq" id="WP_129172872.1">
    <property type="nucleotide sequence ID" value="NZ_JACCBI010000001.1"/>
</dbReference>
<keyword evidence="6 15" id="KW-0560">Oxidoreductase</keyword>